<keyword evidence="3" id="KW-1185">Reference proteome</keyword>
<sequence>MSKIGMEVDSRIGTDKQSRAHPRTGDDGRWPRARKLRVRPYLAAPRRPRHRSPINNSISKTVLDCKIAIYQKGALKYGRPAARAACRGRPRGSFRGPLTRASSFWRMLDMIVEPTAMRNNKYYVFELVKERLKSSTG</sequence>
<organism evidence="2 3">
    <name type="scientific">Eumeta variegata</name>
    <name type="common">Bagworm moth</name>
    <name type="synonym">Eumeta japonica</name>
    <dbReference type="NCBI Taxonomy" id="151549"/>
    <lineage>
        <taxon>Eukaryota</taxon>
        <taxon>Metazoa</taxon>
        <taxon>Ecdysozoa</taxon>
        <taxon>Arthropoda</taxon>
        <taxon>Hexapoda</taxon>
        <taxon>Insecta</taxon>
        <taxon>Pterygota</taxon>
        <taxon>Neoptera</taxon>
        <taxon>Endopterygota</taxon>
        <taxon>Lepidoptera</taxon>
        <taxon>Glossata</taxon>
        <taxon>Ditrysia</taxon>
        <taxon>Tineoidea</taxon>
        <taxon>Psychidae</taxon>
        <taxon>Oiketicinae</taxon>
        <taxon>Eumeta</taxon>
    </lineage>
</organism>
<feature type="region of interest" description="Disordered" evidence="1">
    <location>
        <begin position="1"/>
        <end position="32"/>
    </location>
</feature>
<name>A0A4C1VZP4_EUMVA</name>
<proteinExistence type="predicted"/>
<feature type="compositionally biased region" description="Basic and acidic residues" evidence="1">
    <location>
        <begin position="1"/>
        <end position="30"/>
    </location>
</feature>
<comment type="caution">
    <text evidence="2">The sequence shown here is derived from an EMBL/GenBank/DDBJ whole genome shotgun (WGS) entry which is preliminary data.</text>
</comment>
<dbReference type="Proteomes" id="UP000299102">
    <property type="component" value="Unassembled WGS sequence"/>
</dbReference>
<accession>A0A4C1VZP4</accession>
<reference evidence="2 3" key="1">
    <citation type="journal article" date="2019" name="Commun. Biol.">
        <title>The bagworm genome reveals a unique fibroin gene that provides high tensile strength.</title>
        <authorList>
            <person name="Kono N."/>
            <person name="Nakamura H."/>
            <person name="Ohtoshi R."/>
            <person name="Tomita M."/>
            <person name="Numata K."/>
            <person name="Arakawa K."/>
        </authorList>
    </citation>
    <scope>NUCLEOTIDE SEQUENCE [LARGE SCALE GENOMIC DNA]</scope>
</reference>
<evidence type="ECO:0000313" key="2">
    <source>
        <dbReference type="EMBL" id="GBP43295.1"/>
    </source>
</evidence>
<gene>
    <name evidence="2" type="ORF">EVAR_31179_1</name>
</gene>
<protein>
    <submittedName>
        <fullName evidence="2">Uncharacterized protein</fullName>
    </submittedName>
</protein>
<evidence type="ECO:0000256" key="1">
    <source>
        <dbReference type="SAM" id="MobiDB-lite"/>
    </source>
</evidence>
<dbReference type="EMBL" id="BGZK01000433">
    <property type="protein sequence ID" value="GBP43295.1"/>
    <property type="molecule type" value="Genomic_DNA"/>
</dbReference>
<evidence type="ECO:0000313" key="3">
    <source>
        <dbReference type="Proteomes" id="UP000299102"/>
    </source>
</evidence>
<dbReference type="AlphaFoldDB" id="A0A4C1VZP4"/>